<feature type="transmembrane region" description="Helical" evidence="2">
    <location>
        <begin position="291"/>
        <end position="314"/>
    </location>
</feature>
<dbReference type="EMBL" id="AUPL01004891">
    <property type="protein sequence ID" value="ESL07419.1"/>
    <property type="molecule type" value="Genomic_DNA"/>
</dbReference>
<feature type="transmembrane region" description="Helical" evidence="2">
    <location>
        <begin position="121"/>
        <end position="139"/>
    </location>
</feature>
<feature type="transmembrane region" description="Helical" evidence="2">
    <location>
        <begin position="81"/>
        <end position="101"/>
    </location>
</feature>
<feature type="transmembrane region" description="Helical" evidence="2">
    <location>
        <begin position="222"/>
        <end position="241"/>
    </location>
</feature>
<evidence type="ECO:0000256" key="2">
    <source>
        <dbReference type="SAM" id="Phobius"/>
    </source>
</evidence>
<protein>
    <submittedName>
        <fullName evidence="3">Uncharacterized protein</fullName>
    </submittedName>
</protein>
<feature type="transmembrane region" description="Helical" evidence="2">
    <location>
        <begin position="253"/>
        <end position="271"/>
    </location>
</feature>
<feature type="transmembrane region" description="Helical" evidence="2">
    <location>
        <begin position="370"/>
        <end position="390"/>
    </location>
</feature>
<feature type="transmembrane region" description="Helical" evidence="2">
    <location>
        <begin position="514"/>
        <end position="532"/>
    </location>
</feature>
<feature type="transmembrane region" description="Helical" evidence="2">
    <location>
        <begin position="463"/>
        <end position="484"/>
    </location>
</feature>
<feature type="region of interest" description="Disordered" evidence="1">
    <location>
        <begin position="586"/>
        <end position="607"/>
    </location>
</feature>
<dbReference type="AlphaFoldDB" id="A0A061IXK8"/>
<reference evidence="3 4" key="1">
    <citation type="submission" date="2013-07" db="EMBL/GenBank/DDBJ databases">
        <authorList>
            <person name="Stoco P.H."/>
            <person name="Wagner G."/>
            <person name="Gerber A."/>
            <person name="Zaha A."/>
            <person name="Thompson C."/>
            <person name="Bartholomeu D.C."/>
            <person name="Luckemeyer D.D."/>
            <person name="Bahia D."/>
            <person name="Loreto E."/>
            <person name="Prestes E.B."/>
            <person name="Lima F.M."/>
            <person name="Rodrigues-Luiz G."/>
            <person name="Vallejo G.A."/>
            <person name="Filho J.F."/>
            <person name="Monteiro K.M."/>
            <person name="Tyler K.M."/>
            <person name="de Almeida L.G."/>
            <person name="Ortiz M.F."/>
            <person name="Siervo M.A."/>
            <person name="de Moraes M.H."/>
            <person name="Cunha O.L."/>
            <person name="Mendonca-Neto R."/>
            <person name="Silva R."/>
            <person name="Teixeira S.M."/>
            <person name="Murta S.M."/>
            <person name="Sincero T.C."/>
            <person name="Mendes T.A."/>
            <person name="Urmenyi T.P."/>
            <person name="Silva V.G."/>
            <person name="da Rocha W.D."/>
            <person name="Andersson B."/>
            <person name="Romanha A.J."/>
            <person name="Steindel M."/>
            <person name="de Vasconcelos A.T."/>
            <person name="Grisard E.C."/>
        </authorList>
    </citation>
    <scope>NUCLEOTIDE SEQUENCE [LARGE SCALE GENOMIC DNA]</scope>
    <source>
        <strain evidence="3 4">SC58</strain>
    </source>
</reference>
<accession>A0A061IXK8</accession>
<feature type="transmembrane region" description="Helical" evidence="2">
    <location>
        <begin position="26"/>
        <end position="52"/>
    </location>
</feature>
<keyword evidence="2" id="KW-0472">Membrane</keyword>
<gene>
    <name evidence="3" type="ORF">TRSC58_04891</name>
</gene>
<feature type="transmembrane region" description="Helical" evidence="2">
    <location>
        <begin position="397"/>
        <end position="416"/>
    </location>
</feature>
<keyword evidence="4" id="KW-1185">Reference proteome</keyword>
<evidence type="ECO:0000256" key="1">
    <source>
        <dbReference type="SAM" id="MobiDB-lite"/>
    </source>
</evidence>
<feature type="transmembrane region" description="Helical" evidence="2">
    <location>
        <begin position="189"/>
        <end position="210"/>
    </location>
</feature>
<dbReference type="VEuPathDB" id="TriTrypDB:TRSC58_04891"/>
<feature type="transmembrane region" description="Helical" evidence="2">
    <location>
        <begin position="544"/>
        <end position="564"/>
    </location>
</feature>
<dbReference type="OrthoDB" id="271179at2759"/>
<keyword evidence="2" id="KW-0812">Transmembrane</keyword>
<sequence length="607" mass="67145">MTGGISSDKDLYLGSIYHSLEHLPQWYQVIALSGLFFLFPLREITVVGWLAASLHRSFGTEIVWSAEYQRLLEQTSFNERICFTLYGVALSLLAFLSYRLFASGAVHRGLQESSLNGGRRWWPAAILCGLLGCEAMAFLRETVARILSDPTSLGHLALQGFQGIENTIIDPFLVSSNPHCVIQLEILKALLLSFLERVAPAVIIAVWYRLLRDVPRRAHAAVRWYIVTIMLSRSLVELYFMYRANGWGKLSSWILFVSTFVFLGMVNYAFGPSKRGGWTAATSVVSSVSQTVQGIVKCTVLFFVICLCALALVVSVHVVELLLIWLIFFLMMVWIPAIIDSCSTEYSLCIVTVISFIAHQMDYLTEVGSLRLWGLLSVWWLNLCLFYNFATNICRSRYGGIFAVSTLVVVCGRMTGHNGGTGDVVSLLENSAAALRDLVEGASPASETDVVGTNAELAVYTSVLNAGFTVCVLLILCIALLSLCEGKAVRSWLRGKNIVILTPGVLLRKFVKTFILAVCFFIFVVTGLLLYRVLPQLAMFTPEFFTLGMAVGLACTILGGLMDMQEFLYLSFMRVIGFMDPPAVNEDDKDMDRSPFFSGASSGLPKS</sequence>
<comment type="caution">
    <text evidence="3">The sequence shown here is derived from an EMBL/GenBank/DDBJ whole genome shotgun (WGS) entry which is preliminary data.</text>
</comment>
<dbReference type="Proteomes" id="UP000031737">
    <property type="component" value="Unassembled WGS sequence"/>
</dbReference>
<evidence type="ECO:0000313" key="4">
    <source>
        <dbReference type="Proteomes" id="UP000031737"/>
    </source>
</evidence>
<feature type="transmembrane region" description="Helical" evidence="2">
    <location>
        <begin position="321"/>
        <end position="339"/>
    </location>
</feature>
<evidence type="ECO:0000313" key="3">
    <source>
        <dbReference type="EMBL" id="ESL07419.1"/>
    </source>
</evidence>
<keyword evidence="2" id="KW-1133">Transmembrane helix</keyword>
<name>A0A061IXK8_TRYRA</name>
<proteinExistence type="predicted"/>
<organism evidence="3 4">
    <name type="scientific">Trypanosoma rangeli SC58</name>
    <dbReference type="NCBI Taxonomy" id="429131"/>
    <lineage>
        <taxon>Eukaryota</taxon>
        <taxon>Discoba</taxon>
        <taxon>Euglenozoa</taxon>
        <taxon>Kinetoplastea</taxon>
        <taxon>Metakinetoplastina</taxon>
        <taxon>Trypanosomatida</taxon>
        <taxon>Trypanosomatidae</taxon>
        <taxon>Trypanosoma</taxon>
        <taxon>Herpetosoma</taxon>
    </lineage>
</organism>